<dbReference type="Proteomes" id="UP000285832">
    <property type="component" value="Unassembled WGS sequence"/>
</dbReference>
<protein>
    <recommendedName>
        <fullName evidence="1">Probable queuosine precursor transporter</fullName>
        <shortName evidence="1">Q precursor transporter</shortName>
    </recommendedName>
</protein>
<feature type="transmembrane region" description="Helical" evidence="1">
    <location>
        <begin position="29"/>
        <end position="51"/>
    </location>
</feature>
<dbReference type="EMBL" id="QRMI01000003">
    <property type="protein sequence ID" value="RHJ63842.1"/>
    <property type="molecule type" value="Genomic_DNA"/>
</dbReference>
<feature type="transmembrane region" description="Helical" evidence="1">
    <location>
        <begin position="57"/>
        <end position="73"/>
    </location>
</feature>
<name>A0A3E4LU28_9FIRM</name>
<feature type="transmembrane region" description="Helical" evidence="1">
    <location>
        <begin position="199"/>
        <end position="222"/>
    </location>
</feature>
<dbReference type="PANTHER" id="PTHR34300">
    <property type="entry name" value="QUEUOSINE PRECURSOR TRANSPORTER-RELATED"/>
    <property type="match status" value="1"/>
</dbReference>
<dbReference type="EMBL" id="QSQN01000012">
    <property type="protein sequence ID" value="RGK40927.1"/>
    <property type="molecule type" value="Genomic_DNA"/>
</dbReference>
<feature type="transmembrane region" description="Helical" evidence="1">
    <location>
        <begin position="172"/>
        <end position="193"/>
    </location>
</feature>
<dbReference type="AlphaFoldDB" id="A0A3E4LU28"/>
<organism evidence="2 5">
    <name type="scientific">[Ruminococcus] lactaris</name>
    <dbReference type="NCBI Taxonomy" id="46228"/>
    <lineage>
        <taxon>Bacteria</taxon>
        <taxon>Bacillati</taxon>
        <taxon>Bacillota</taxon>
        <taxon>Clostridia</taxon>
        <taxon>Lachnospirales</taxon>
        <taxon>Lachnospiraceae</taxon>
        <taxon>Mediterraneibacter</taxon>
    </lineage>
</organism>
<dbReference type="RefSeq" id="WP_117687987.1">
    <property type="nucleotide sequence ID" value="NZ_CAJMJQ010000018.1"/>
</dbReference>
<accession>A0A3E4LU28</accession>
<dbReference type="Proteomes" id="UP000284902">
    <property type="component" value="Unassembled WGS sequence"/>
</dbReference>
<comment type="caution">
    <text evidence="2">The sequence shown here is derived from an EMBL/GenBank/DDBJ whole genome shotgun (WGS) entry which is preliminary data.</text>
</comment>
<comment type="function">
    <text evidence="1">Involved in the import of queuosine (Q) precursors, required for Q precursor salvage.</text>
</comment>
<keyword evidence="1" id="KW-1133">Transmembrane helix</keyword>
<evidence type="ECO:0000313" key="5">
    <source>
        <dbReference type="Proteomes" id="UP000260793"/>
    </source>
</evidence>
<evidence type="ECO:0000313" key="6">
    <source>
        <dbReference type="Proteomes" id="UP000284902"/>
    </source>
</evidence>
<evidence type="ECO:0000313" key="7">
    <source>
        <dbReference type="Proteomes" id="UP000285832"/>
    </source>
</evidence>
<keyword evidence="1" id="KW-0472">Membrane</keyword>
<dbReference type="GO" id="GO:0005886">
    <property type="term" value="C:plasma membrane"/>
    <property type="evidence" value="ECO:0007669"/>
    <property type="project" value="UniProtKB-SubCell"/>
</dbReference>
<comment type="similarity">
    <text evidence="1">Belongs to the vitamin uptake transporter (VUT/ECF) (TC 2.A.88) family. Q precursor transporter subfamily.</text>
</comment>
<keyword evidence="1" id="KW-1003">Cell membrane</keyword>
<dbReference type="HAMAP" id="MF_02088">
    <property type="entry name" value="Q_prec_transport"/>
    <property type="match status" value="1"/>
</dbReference>
<gene>
    <name evidence="4" type="ORF">DW116_01980</name>
    <name evidence="3" type="ORF">DW672_12875</name>
    <name evidence="2" type="ORF">DXD17_05875</name>
</gene>
<dbReference type="Proteomes" id="UP000260793">
    <property type="component" value="Unassembled WGS sequence"/>
</dbReference>
<dbReference type="PANTHER" id="PTHR34300:SF2">
    <property type="entry name" value="QUEUOSINE PRECURSOR TRANSPORTER-RELATED"/>
    <property type="match status" value="1"/>
</dbReference>
<feature type="transmembrane region" description="Helical" evidence="1">
    <location>
        <begin position="6"/>
        <end position="24"/>
    </location>
</feature>
<evidence type="ECO:0000256" key="1">
    <source>
        <dbReference type="HAMAP-Rule" id="MF_02088"/>
    </source>
</evidence>
<feature type="transmembrane region" description="Helical" evidence="1">
    <location>
        <begin position="125"/>
        <end position="146"/>
    </location>
</feature>
<evidence type="ECO:0000313" key="3">
    <source>
        <dbReference type="EMBL" id="RHF56458.1"/>
    </source>
</evidence>
<dbReference type="InterPro" id="IPR003744">
    <property type="entry name" value="YhhQ"/>
</dbReference>
<feature type="transmembrane region" description="Helical" evidence="1">
    <location>
        <begin position="85"/>
        <end position="105"/>
    </location>
</feature>
<dbReference type="GO" id="GO:0022857">
    <property type="term" value="F:transmembrane transporter activity"/>
    <property type="evidence" value="ECO:0007669"/>
    <property type="project" value="UniProtKB-UniRule"/>
</dbReference>
<keyword evidence="1" id="KW-0812">Transmembrane</keyword>
<sequence length="237" mass="26832">MNEILLVLSLLVIYGSVLLVYRLFGKSGLYCFTAIATITANIEVLIMVDAFGMEQTLGNILFASTFLVTDIISEVDGKKAAQKAVNIGIFTSLFFIVVSQSWLLYRPSASDWAQPAIKEIFSNTPRLMIVSVLVYAICQRFDVWAYHKWWAITKKYFNGDSRKALWLRNNGSTLISQLLNTLLYTFGAFWGMYQFPTLVSIALASYVIFIITSIADTPFVYLARKMHEKVSIPEEQQ</sequence>
<keyword evidence="1" id="KW-0813">Transport</keyword>
<dbReference type="Pfam" id="PF02592">
    <property type="entry name" value="Vut_1"/>
    <property type="match status" value="1"/>
</dbReference>
<proteinExistence type="inferred from homology"/>
<evidence type="ECO:0000313" key="4">
    <source>
        <dbReference type="EMBL" id="RHJ63842.1"/>
    </source>
</evidence>
<evidence type="ECO:0000313" key="2">
    <source>
        <dbReference type="EMBL" id="RGK40927.1"/>
    </source>
</evidence>
<dbReference type="NCBIfam" id="TIGR00697">
    <property type="entry name" value="queuosine precursor transporter"/>
    <property type="match status" value="1"/>
</dbReference>
<reference evidence="5 6" key="1">
    <citation type="submission" date="2018-08" db="EMBL/GenBank/DDBJ databases">
        <title>A genome reference for cultivated species of the human gut microbiota.</title>
        <authorList>
            <person name="Zou Y."/>
            <person name="Xue W."/>
            <person name="Luo G."/>
        </authorList>
    </citation>
    <scope>NUCLEOTIDE SEQUENCE [LARGE SCALE GENOMIC DNA]</scope>
    <source>
        <strain evidence="4 7">AM09-9</strain>
        <strain evidence="3 6">AM25-1LB</strain>
        <strain evidence="2 5">TF11-7</strain>
    </source>
</reference>
<comment type="subcellular location">
    <subcellularLocation>
        <location evidence="1">Cell membrane</location>
        <topology evidence="1">Multi-pass membrane protein</topology>
    </subcellularLocation>
</comment>
<dbReference type="EMBL" id="QRHG01000052">
    <property type="protein sequence ID" value="RHF56458.1"/>
    <property type="molecule type" value="Genomic_DNA"/>
</dbReference>